<feature type="domain" description="F-box" evidence="1">
    <location>
        <begin position="64"/>
        <end position="110"/>
    </location>
</feature>
<protein>
    <recommendedName>
        <fullName evidence="1">F-box domain-containing protein</fullName>
    </recommendedName>
</protein>
<dbReference type="Pfam" id="PF00646">
    <property type="entry name" value="F-box"/>
    <property type="match status" value="1"/>
</dbReference>
<keyword evidence="3" id="KW-1185">Reference proteome</keyword>
<evidence type="ECO:0000313" key="2">
    <source>
        <dbReference type="EMBL" id="PGG95105.1"/>
    </source>
</evidence>
<dbReference type="SUPFAM" id="SSF81383">
    <property type="entry name" value="F-box domain"/>
    <property type="match status" value="1"/>
</dbReference>
<reference evidence="2 3" key="1">
    <citation type="submission" date="2017-10" db="EMBL/GenBank/DDBJ databases">
        <title>Comparative genomics in systemic dimorphic fungi from Ajellomycetaceae.</title>
        <authorList>
            <person name="Munoz J.F."/>
            <person name="Mcewen J.G."/>
            <person name="Clay O.K."/>
            <person name="Cuomo C.A."/>
        </authorList>
    </citation>
    <scope>NUCLEOTIDE SEQUENCE [LARGE SCALE GENOMIC DNA]</scope>
    <source>
        <strain evidence="2 3">UAMH5409</strain>
    </source>
</reference>
<comment type="caution">
    <text evidence="2">The sequence shown here is derived from an EMBL/GenBank/DDBJ whole genome shotgun (WGS) entry which is preliminary data.</text>
</comment>
<name>A0A2B7WEK6_9EURO</name>
<evidence type="ECO:0000313" key="3">
    <source>
        <dbReference type="Proteomes" id="UP000223968"/>
    </source>
</evidence>
<dbReference type="Proteomes" id="UP000223968">
    <property type="component" value="Unassembled WGS sequence"/>
</dbReference>
<evidence type="ECO:0000259" key="1">
    <source>
        <dbReference type="PROSITE" id="PS50181"/>
    </source>
</evidence>
<dbReference type="OrthoDB" id="2687876at2759"/>
<dbReference type="InterPro" id="IPR036047">
    <property type="entry name" value="F-box-like_dom_sf"/>
</dbReference>
<sequence>MSTNNATANPVQSSEKPGTKDIIRVAGYYRHEFFRSVIQTDSLQVDRGIKSMFGLFATSPSATLGSLEVFPVEILHEILLSLDMGSLLRFRHVNLRASQIVYTIRGYRTVISRAFQALCAILRTNIASWFTFQDLFNLLCT</sequence>
<dbReference type="EMBL" id="PDNB01000409">
    <property type="protein sequence ID" value="PGG95105.1"/>
    <property type="molecule type" value="Genomic_DNA"/>
</dbReference>
<dbReference type="STRING" id="1447875.A0A2B7WEK6"/>
<organism evidence="2 3">
    <name type="scientific">Helicocarpus griseus UAMH5409</name>
    <dbReference type="NCBI Taxonomy" id="1447875"/>
    <lineage>
        <taxon>Eukaryota</taxon>
        <taxon>Fungi</taxon>
        <taxon>Dikarya</taxon>
        <taxon>Ascomycota</taxon>
        <taxon>Pezizomycotina</taxon>
        <taxon>Eurotiomycetes</taxon>
        <taxon>Eurotiomycetidae</taxon>
        <taxon>Onygenales</taxon>
        <taxon>Ajellomycetaceae</taxon>
        <taxon>Helicocarpus</taxon>
    </lineage>
</organism>
<dbReference type="AlphaFoldDB" id="A0A2B7WEK6"/>
<dbReference type="PROSITE" id="PS50181">
    <property type="entry name" value="FBOX"/>
    <property type="match status" value="1"/>
</dbReference>
<proteinExistence type="predicted"/>
<accession>A0A2B7WEK6</accession>
<gene>
    <name evidence="2" type="ORF">AJ79_10262</name>
</gene>
<dbReference type="InterPro" id="IPR001810">
    <property type="entry name" value="F-box_dom"/>
</dbReference>